<organism evidence="3 4">
    <name type="scientific">Gimesia maris</name>
    <dbReference type="NCBI Taxonomy" id="122"/>
    <lineage>
        <taxon>Bacteria</taxon>
        <taxon>Pseudomonadati</taxon>
        <taxon>Planctomycetota</taxon>
        <taxon>Planctomycetia</taxon>
        <taxon>Planctomycetales</taxon>
        <taxon>Planctomycetaceae</taxon>
        <taxon>Gimesia</taxon>
    </lineage>
</organism>
<dbReference type="EMBL" id="DQAY01000211">
    <property type="protein sequence ID" value="HCO27827.1"/>
    <property type="molecule type" value="Genomic_DNA"/>
</dbReference>
<evidence type="ECO:0000259" key="2">
    <source>
        <dbReference type="Pfam" id="PF09835"/>
    </source>
</evidence>
<proteinExistence type="predicted"/>
<dbReference type="Pfam" id="PF09835">
    <property type="entry name" value="DUF2062"/>
    <property type="match status" value="1"/>
</dbReference>
<feature type="transmembrane region" description="Helical" evidence="1">
    <location>
        <begin position="112"/>
        <end position="130"/>
    </location>
</feature>
<accession>A0A3D3RIH3</accession>
<reference evidence="3 4" key="1">
    <citation type="journal article" date="2018" name="Nat. Biotechnol.">
        <title>A standardized bacterial taxonomy based on genome phylogeny substantially revises the tree of life.</title>
        <authorList>
            <person name="Parks D.H."/>
            <person name="Chuvochina M."/>
            <person name="Waite D.W."/>
            <person name="Rinke C."/>
            <person name="Skarshewski A."/>
            <person name="Chaumeil P.A."/>
            <person name="Hugenholtz P."/>
        </authorList>
    </citation>
    <scope>NUCLEOTIDE SEQUENCE [LARGE SCALE GENOMIC DNA]</scope>
    <source>
        <strain evidence="3">UBA9375</strain>
    </source>
</reference>
<sequence length="170" mass="19004">MSYWLRPLRFLAGAFSGASSPRQLALGFSMGMIIGLVPKDNLISVLLLFLLASLKINLCSASLATLLFSWLTLLLDPLSHLIGRSVLLAVPLQGIWRWFYEMPLAPWTDFNNTIVMGSLILGLTLFYPVYRLTRPLFEKYTPVLSEKLQKYRIVQILWGTEVGVVAGDAA</sequence>
<dbReference type="NCBIfam" id="TIGR03546">
    <property type="entry name" value="TIGR03546 family protein"/>
    <property type="match status" value="1"/>
</dbReference>
<gene>
    <name evidence="3" type="ORF">DIT97_34335</name>
</gene>
<comment type="caution">
    <text evidence="3">The sequence shown here is derived from an EMBL/GenBank/DDBJ whole genome shotgun (WGS) entry which is preliminary data.</text>
</comment>
<dbReference type="AlphaFoldDB" id="A0A3D3RIH3"/>
<dbReference type="Proteomes" id="UP000263642">
    <property type="component" value="Unassembled WGS sequence"/>
</dbReference>
<dbReference type="InterPro" id="IPR018639">
    <property type="entry name" value="DUF2062"/>
</dbReference>
<name>A0A3D3RIH3_9PLAN</name>
<evidence type="ECO:0000313" key="3">
    <source>
        <dbReference type="EMBL" id="HCO27827.1"/>
    </source>
</evidence>
<feature type="domain" description="DUF2062" evidence="2">
    <location>
        <begin position="19"/>
        <end position="140"/>
    </location>
</feature>
<keyword evidence="1" id="KW-0472">Membrane</keyword>
<dbReference type="InterPro" id="IPR019935">
    <property type="entry name" value="CHP03546"/>
</dbReference>
<evidence type="ECO:0000313" key="4">
    <source>
        <dbReference type="Proteomes" id="UP000263642"/>
    </source>
</evidence>
<evidence type="ECO:0000256" key="1">
    <source>
        <dbReference type="SAM" id="Phobius"/>
    </source>
</evidence>
<protein>
    <recommendedName>
        <fullName evidence="2">DUF2062 domain-containing protein</fullName>
    </recommendedName>
</protein>
<keyword evidence="1" id="KW-1133">Transmembrane helix</keyword>
<keyword evidence="1" id="KW-0812">Transmembrane</keyword>
<feature type="transmembrane region" description="Helical" evidence="1">
    <location>
        <begin position="43"/>
        <end position="69"/>
    </location>
</feature>